<dbReference type="VEuPathDB" id="VectorBase:GPAI024096"/>
<keyword evidence="1" id="KW-0472">Membrane</keyword>
<protein>
    <submittedName>
        <fullName evidence="2">Uncharacterized protein</fullName>
    </submittedName>
</protein>
<keyword evidence="3" id="KW-1185">Reference proteome</keyword>
<name>A0A1A9ZT46_GLOPL</name>
<evidence type="ECO:0000313" key="2">
    <source>
        <dbReference type="EnsemblMetazoa" id="GPAI024096-PA"/>
    </source>
</evidence>
<dbReference type="AlphaFoldDB" id="A0A1A9ZT46"/>
<evidence type="ECO:0000256" key="1">
    <source>
        <dbReference type="SAM" id="Phobius"/>
    </source>
</evidence>
<feature type="transmembrane region" description="Helical" evidence="1">
    <location>
        <begin position="73"/>
        <end position="93"/>
    </location>
</feature>
<accession>A0A1A9ZT46</accession>
<organism evidence="2 3">
    <name type="scientific">Glossina pallidipes</name>
    <name type="common">Tsetse fly</name>
    <dbReference type="NCBI Taxonomy" id="7398"/>
    <lineage>
        <taxon>Eukaryota</taxon>
        <taxon>Metazoa</taxon>
        <taxon>Ecdysozoa</taxon>
        <taxon>Arthropoda</taxon>
        <taxon>Hexapoda</taxon>
        <taxon>Insecta</taxon>
        <taxon>Pterygota</taxon>
        <taxon>Neoptera</taxon>
        <taxon>Endopterygota</taxon>
        <taxon>Diptera</taxon>
        <taxon>Brachycera</taxon>
        <taxon>Muscomorpha</taxon>
        <taxon>Hippoboscoidea</taxon>
        <taxon>Glossinidae</taxon>
        <taxon>Glossina</taxon>
    </lineage>
</organism>
<evidence type="ECO:0000313" key="3">
    <source>
        <dbReference type="Proteomes" id="UP000092445"/>
    </source>
</evidence>
<reference evidence="2" key="2">
    <citation type="submission" date="2020-05" db="UniProtKB">
        <authorList>
            <consortium name="EnsemblMetazoa"/>
        </authorList>
    </citation>
    <scope>IDENTIFICATION</scope>
    <source>
        <strain evidence="2">IAEA</strain>
    </source>
</reference>
<dbReference type="Proteomes" id="UP000092445">
    <property type="component" value="Unassembled WGS sequence"/>
</dbReference>
<proteinExistence type="predicted"/>
<sequence>MKSLCQRKILSISTPFDSPQCDQQQTCIFSQDENRTYSFMAYKPIQKENRICTRVYPSHTLYCNQMRISRKTLSALIGLFEYFLSSTAFLLLANCTVCAGITK</sequence>
<keyword evidence="1" id="KW-0812">Transmembrane</keyword>
<reference evidence="3" key="1">
    <citation type="submission" date="2014-03" db="EMBL/GenBank/DDBJ databases">
        <authorList>
            <person name="Aksoy S."/>
            <person name="Warren W."/>
            <person name="Wilson R.K."/>
        </authorList>
    </citation>
    <scope>NUCLEOTIDE SEQUENCE [LARGE SCALE GENOMIC DNA]</scope>
    <source>
        <strain evidence="3">IAEA</strain>
    </source>
</reference>
<dbReference type="EnsemblMetazoa" id="GPAI024096-RA">
    <property type="protein sequence ID" value="GPAI024096-PA"/>
    <property type="gene ID" value="GPAI024096"/>
</dbReference>
<keyword evidence="1" id="KW-1133">Transmembrane helix</keyword>